<reference evidence="3" key="2">
    <citation type="journal article" date="2018" name="Science">
        <title>Rapid genome shrinkage in a self-fertile nematode reveals sperm competition proteins.</title>
        <authorList>
            <person name="Yin D."/>
            <person name="Schwarz E.M."/>
            <person name="Thomas C.G."/>
            <person name="Felde R.L."/>
            <person name="Korf I.F."/>
            <person name="Cutter A.D."/>
            <person name="Schartner C.M."/>
            <person name="Ralston E.J."/>
            <person name="Meyer B.J."/>
            <person name="Haag E.S."/>
        </authorList>
    </citation>
    <scope>NUCLEOTIDE SEQUENCE</scope>
    <source>
        <strain evidence="3">JU1422</strain>
    </source>
</reference>
<dbReference type="Proteomes" id="UP000230233">
    <property type="component" value="Chromosome I"/>
</dbReference>
<keyword evidence="4" id="KW-1185">Reference proteome</keyword>
<name>A0A2G5VR86_9PELO</name>
<keyword evidence="1" id="KW-0175">Coiled coil</keyword>
<organism evidence="3 4">
    <name type="scientific">Caenorhabditis nigoni</name>
    <dbReference type="NCBI Taxonomy" id="1611254"/>
    <lineage>
        <taxon>Eukaryota</taxon>
        <taxon>Metazoa</taxon>
        <taxon>Ecdysozoa</taxon>
        <taxon>Nematoda</taxon>
        <taxon>Chromadorea</taxon>
        <taxon>Rhabditida</taxon>
        <taxon>Rhabditina</taxon>
        <taxon>Rhabditomorpha</taxon>
        <taxon>Rhabditoidea</taxon>
        <taxon>Rhabditidae</taxon>
        <taxon>Peloderinae</taxon>
        <taxon>Caenorhabditis</taxon>
    </lineage>
</organism>
<accession>A0A2G5VR86</accession>
<evidence type="ECO:0000313" key="3">
    <source>
        <dbReference type="EMBL" id="PIC54329.1"/>
    </source>
</evidence>
<reference evidence="4" key="1">
    <citation type="submission" date="2017-10" db="EMBL/GenBank/DDBJ databases">
        <title>Rapid genome shrinkage in a self-fertile nematode reveals novel sperm competition proteins.</title>
        <authorList>
            <person name="Yin D."/>
            <person name="Schwarz E.M."/>
            <person name="Thomas C.G."/>
            <person name="Felde R.L."/>
            <person name="Korf I.F."/>
            <person name="Cutter A.D."/>
            <person name="Schartner C.M."/>
            <person name="Ralston E.J."/>
            <person name="Meyer B.J."/>
            <person name="Haag E.S."/>
        </authorList>
    </citation>
    <scope>NUCLEOTIDE SEQUENCE [LARGE SCALE GENOMIC DNA]</scope>
    <source>
        <strain evidence="4">JU1422</strain>
    </source>
</reference>
<evidence type="ECO:0000313" key="2">
    <source>
        <dbReference type="EMBL" id="PIC11434.1"/>
    </source>
</evidence>
<evidence type="ECO:0000313" key="4">
    <source>
        <dbReference type="Proteomes" id="UP000230233"/>
    </source>
</evidence>
<protein>
    <submittedName>
        <fullName evidence="3">Uncharacterized protein</fullName>
    </submittedName>
</protein>
<feature type="coiled-coil region" evidence="1">
    <location>
        <begin position="106"/>
        <end position="140"/>
    </location>
</feature>
<dbReference type="AlphaFoldDB" id="A0A2G5VR86"/>
<proteinExistence type="predicted"/>
<dbReference type="STRING" id="1611254.A0A2G5VR86"/>
<sequence>MAPAKRKLNFDNSADSTMNFETDDNFPRQWKIQGIDIDERVQRLRDELRAQGHHPAQNAVVDPNSKFRTEYRRILTAHSIITDAIRLNQKEISWYKNATEMMANDIDALKFRREHLDKSVEDLKNQLSNLECSVGILKSQQLAVKSVLDLREDEYMGGDDVDSNWPDDYNKFGKISKLCEVALKSYDDVKKRTEQLQKTLMTERNRERRQRETILNGMDEKERTRVEELDEMFKDFSLDQLKALRDRMRIARQQN</sequence>
<dbReference type="EMBL" id="PDUG01000001">
    <property type="protein sequence ID" value="PIC54329.1"/>
    <property type="molecule type" value="Genomic_DNA"/>
</dbReference>
<comment type="caution">
    <text evidence="3">The sequence shown here is derived from an EMBL/GenBank/DDBJ whole genome shotgun (WGS) entry which is preliminary data.</text>
</comment>
<dbReference type="EMBL" id="PDUG01000091">
    <property type="protein sequence ID" value="PIC11434.1"/>
    <property type="molecule type" value="Genomic_DNA"/>
</dbReference>
<evidence type="ECO:0000256" key="1">
    <source>
        <dbReference type="SAM" id="Coils"/>
    </source>
</evidence>
<gene>
    <name evidence="3" type="primary">Cnig_chr_I.g3622</name>
    <name evidence="3" type="ORF">B9Z55_003622</name>
    <name evidence="2" type="ORF">B9Z55_029089</name>
</gene>
<dbReference type="OrthoDB" id="5787587at2759"/>